<protein>
    <submittedName>
        <fullName evidence="3">GNAT family N-acetyltransferase</fullName>
    </submittedName>
</protein>
<dbReference type="GO" id="GO:0016740">
    <property type="term" value="F:transferase activity"/>
    <property type="evidence" value="ECO:0007669"/>
    <property type="project" value="UniProtKB-KW"/>
</dbReference>
<reference evidence="3 4" key="1">
    <citation type="submission" date="2020-05" db="EMBL/GenBank/DDBJ databases">
        <title>Draft Genome Sequence of Ochrobactrum soli Isolated from Stable Fly Gut.</title>
        <authorList>
            <person name="Pileggi M.T."/>
            <person name="Vazhakkala L.J."/>
            <person name="Wong C.N."/>
        </authorList>
    </citation>
    <scope>NUCLEOTIDE SEQUENCE [LARGE SCALE GENOMIC DNA]</scope>
    <source>
        <strain evidence="3 4">MTP-C0764</strain>
    </source>
</reference>
<evidence type="ECO:0000313" key="4">
    <source>
        <dbReference type="Proteomes" id="UP000574931"/>
    </source>
</evidence>
<feature type="domain" description="BioF2-like acetyltransferase" evidence="2">
    <location>
        <begin position="175"/>
        <end position="325"/>
    </location>
</feature>
<dbReference type="SUPFAM" id="SSF55729">
    <property type="entry name" value="Acyl-CoA N-acyltransferases (Nat)"/>
    <property type="match status" value="1"/>
</dbReference>
<dbReference type="InterPro" id="IPR016181">
    <property type="entry name" value="Acyl_CoA_acyltransferase"/>
</dbReference>
<dbReference type="Proteomes" id="UP000574931">
    <property type="component" value="Unassembled WGS sequence"/>
</dbReference>
<keyword evidence="4" id="KW-1185">Reference proteome</keyword>
<comment type="caution">
    <text evidence="3">The sequence shown here is derived from an EMBL/GenBank/DDBJ whole genome shotgun (WGS) entry which is preliminary data.</text>
</comment>
<feature type="region of interest" description="Disordered" evidence="1">
    <location>
        <begin position="176"/>
        <end position="201"/>
    </location>
</feature>
<dbReference type="Pfam" id="PF13480">
    <property type="entry name" value="Acetyltransf_6"/>
    <property type="match status" value="1"/>
</dbReference>
<proteinExistence type="predicted"/>
<evidence type="ECO:0000313" key="3">
    <source>
        <dbReference type="EMBL" id="NNU60197.1"/>
    </source>
</evidence>
<evidence type="ECO:0000256" key="1">
    <source>
        <dbReference type="SAM" id="MobiDB-lite"/>
    </source>
</evidence>
<sequence>MTERGNIAGSATLTERIISDFSEIERLWAIGPALHGAPQSFAWIDCWHRCVNTDCFVAGIFDAERPVFLLPLEVIRQKGMTIARYPGGSHANGNFPWLAAARSSAVNRKALDRLIAAICKARPDIDALALTRQLDAVDDIDNPLFTLGQKRNPNPVLMVSLDGGFDAVLNRTNRRRRLKKHRQHERRYQEAGGWRIEQPQTQDESDRVLDLYFAMKAGRFRQMGISDPFADKAVQAFFKALYGQALTAPAPICELRFLEVGGIIRSIVGKNLTATGPTAEFAAIGDDDMVHASPGEFLFFEDIKRCCDAGYAVYSFGVGDEPYKRDWCDIELEIFDTVLPLSAKGRLFGALQSLRSAVASTIKRNPRLWRLAKRIRARLARR</sequence>
<gene>
    <name evidence="3" type="ORF">HKX02_07975</name>
</gene>
<organism evidence="3 4">
    <name type="scientific">Ochrobactrum soli</name>
    <dbReference type="NCBI Taxonomy" id="2448455"/>
    <lineage>
        <taxon>Bacteria</taxon>
        <taxon>Pseudomonadati</taxon>
        <taxon>Pseudomonadota</taxon>
        <taxon>Alphaproteobacteria</taxon>
        <taxon>Hyphomicrobiales</taxon>
        <taxon>Brucellaceae</taxon>
        <taxon>Brucella/Ochrobactrum group</taxon>
        <taxon>Ochrobactrum</taxon>
    </lineage>
</organism>
<dbReference type="InterPro" id="IPR038740">
    <property type="entry name" value="BioF2-like_GNAT_dom"/>
</dbReference>
<dbReference type="EMBL" id="JABFCY010000004">
    <property type="protein sequence ID" value="NNU60197.1"/>
    <property type="molecule type" value="Genomic_DNA"/>
</dbReference>
<feature type="compositionally biased region" description="Basic residues" evidence="1">
    <location>
        <begin position="176"/>
        <end position="185"/>
    </location>
</feature>
<dbReference type="AlphaFoldDB" id="A0A849KKL9"/>
<name>A0A849KKL9_9HYPH</name>
<keyword evidence="3" id="KW-0808">Transferase</keyword>
<dbReference type="RefSeq" id="WP_171317772.1">
    <property type="nucleotide sequence ID" value="NZ_JABFCY010000004.1"/>
</dbReference>
<accession>A0A849KKL9</accession>
<dbReference type="Gene3D" id="3.40.630.30">
    <property type="match status" value="1"/>
</dbReference>
<evidence type="ECO:0000259" key="2">
    <source>
        <dbReference type="Pfam" id="PF13480"/>
    </source>
</evidence>